<dbReference type="GeneID" id="112452941"/>
<evidence type="ECO:0000313" key="4">
    <source>
        <dbReference type="Proteomes" id="UP000504618"/>
    </source>
</evidence>
<evidence type="ECO:0000256" key="2">
    <source>
        <dbReference type="SAM" id="MobiDB-lite"/>
    </source>
</evidence>
<organism evidence="4 5">
    <name type="scientific">Temnothorax curvispinosus</name>
    <dbReference type="NCBI Taxonomy" id="300111"/>
    <lineage>
        <taxon>Eukaryota</taxon>
        <taxon>Metazoa</taxon>
        <taxon>Ecdysozoa</taxon>
        <taxon>Arthropoda</taxon>
        <taxon>Hexapoda</taxon>
        <taxon>Insecta</taxon>
        <taxon>Pterygota</taxon>
        <taxon>Neoptera</taxon>
        <taxon>Endopterygota</taxon>
        <taxon>Hymenoptera</taxon>
        <taxon>Apocrita</taxon>
        <taxon>Aculeata</taxon>
        <taxon>Formicoidea</taxon>
        <taxon>Formicidae</taxon>
        <taxon>Myrmicinae</taxon>
        <taxon>Temnothorax</taxon>
    </lineage>
</organism>
<dbReference type="OrthoDB" id="7555186at2759"/>
<name>A0A6J1PIK4_9HYME</name>
<evidence type="ECO:0000313" key="6">
    <source>
        <dbReference type="RefSeq" id="XP_024875973.1"/>
    </source>
</evidence>
<protein>
    <submittedName>
        <fullName evidence="5">Uncharacterized protein LOC112452941</fullName>
    </submittedName>
    <submittedName>
        <fullName evidence="6">Uncharacterized protein LOC112457272</fullName>
    </submittedName>
</protein>
<sequence length="470" mass="53029">MSSLQSFESSQQKRILQSTKQFSAKVHHQGSHRVAQCRVTKRCQKCGRKHHTSIHSNESSKLKGKENNNNHTKQESSSNTSSKQDAKVLHSHHDESIGSSILLATARVLVISATGQSRKLRALVDQGSEAAIITERVVQQLNLPRVHSSVSLTGIGAKNNQTKGTTSFLLKPHFLSEFEVKIQAYILPKLTSSMPSLSHNKDKWDHLKNLKLADPDFHKKGKIDLIIGADIYSRIIKDGIIRGEPDTPIAQATRLGWIVSGVTSPSTTNPRVQGYHVSITDDIHNLLKRFWETEEISINAKTLTKDEQDCEDHFEATHSRDATGRYIVKLPFKDAPDKLGNSKSKAIRVMTNLRHRFSSNVSHAKLYEHFIKEYEDLNHMKRVQNSQDEPDKVNYLPHHGVYREQSLSTKLRVVVNASNERYPPSKWPLGRVTETHARPDGHIRVVTVKTQFSECKLPIVKICPLEVEST</sequence>
<feature type="domain" description="Peptidase A2" evidence="3">
    <location>
        <begin position="120"/>
        <end position="156"/>
    </location>
</feature>
<keyword evidence="1" id="KW-0378">Hydrolase</keyword>
<proteinExistence type="predicted"/>
<evidence type="ECO:0000313" key="5">
    <source>
        <dbReference type="RefSeq" id="XP_024869178.1"/>
    </source>
</evidence>
<dbReference type="AlphaFoldDB" id="A0A6J1PIK4"/>
<dbReference type="GO" id="GO:0006508">
    <property type="term" value="P:proteolysis"/>
    <property type="evidence" value="ECO:0007669"/>
    <property type="project" value="InterPro"/>
</dbReference>
<evidence type="ECO:0000256" key="1">
    <source>
        <dbReference type="ARBA" id="ARBA00022801"/>
    </source>
</evidence>
<feature type="region of interest" description="Disordered" evidence="2">
    <location>
        <begin position="45"/>
        <end position="91"/>
    </location>
</feature>
<dbReference type="PANTHER" id="PTHR47331:SF5">
    <property type="entry name" value="RIBONUCLEASE H"/>
    <property type="match status" value="1"/>
</dbReference>
<accession>A0A6J1PIK4</accession>
<dbReference type="PANTHER" id="PTHR47331">
    <property type="entry name" value="PHD-TYPE DOMAIN-CONTAINING PROTEIN"/>
    <property type="match status" value="1"/>
</dbReference>
<dbReference type="InterPro" id="IPR021109">
    <property type="entry name" value="Peptidase_aspartic_dom_sf"/>
</dbReference>
<reference evidence="5 6" key="1">
    <citation type="submission" date="2025-04" db="UniProtKB">
        <authorList>
            <consortium name="RefSeq"/>
        </authorList>
    </citation>
    <scope>IDENTIFICATION</scope>
    <source>
        <tissue evidence="5 6">Whole body</tissue>
    </source>
</reference>
<dbReference type="GO" id="GO:0004190">
    <property type="term" value="F:aspartic-type endopeptidase activity"/>
    <property type="evidence" value="ECO:0007669"/>
    <property type="project" value="InterPro"/>
</dbReference>
<dbReference type="RefSeq" id="XP_024875973.1">
    <property type="nucleotide sequence ID" value="XM_025020205.1"/>
</dbReference>
<feature type="non-terminal residue" evidence="5">
    <location>
        <position position="470"/>
    </location>
</feature>
<dbReference type="RefSeq" id="XP_024869178.1">
    <property type="nucleotide sequence ID" value="XM_025013410.1"/>
</dbReference>
<dbReference type="InterPro" id="IPR040676">
    <property type="entry name" value="DUF5641"/>
</dbReference>
<gene>
    <name evidence="5" type="primary">LOC112452941</name>
    <name evidence="6" type="synonym">LOC112457272</name>
</gene>
<dbReference type="Gene3D" id="2.40.70.10">
    <property type="entry name" value="Acid Proteases"/>
    <property type="match status" value="1"/>
</dbReference>
<dbReference type="PROSITE" id="PS50175">
    <property type="entry name" value="ASP_PROT_RETROV"/>
    <property type="match status" value="1"/>
</dbReference>
<dbReference type="Proteomes" id="UP000504618">
    <property type="component" value="Unplaced"/>
</dbReference>
<keyword evidence="4" id="KW-1185">Reference proteome</keyword>
<feature type="compositionally biased region" description="Basic and acidic residues" evidence="2">
    <location>
        <begin position="58"/>
        <end position="74"/>
    </location>
</feature>
<evidence type="ECO:0000259" key="3">
    <source>
        <dbReference type="PROSITE" id="PS50175"/>
    </source>
</evidence>
<dbReference type="InterPro" id="IPR001995">
    <property type="entry name" value="Peptidase_A2_cat"/>
</dbReference>
<dbReference type="Pfam" id="PF18701">
    <property type="entry name" value="DUF5641"/>
    <property type="match status" value="1"/>
</dbReference>